<keyword evidence="4" id="KW-1185">Reference proteome</keyword>
<dbReference type="EMBL" id="AEUX02000006">
    <property type="protein sequence ID" value="EHI69576.1"/>
    <property type="molecule type" value="Genomic_DNA"/>
</dbReference>
<dbReference type="PANTHER" id="PTHR30006">
    <property type="entry name" value="THIAMINE-BINDING PERIPLASMIC PROTEIN-RELATED"/>
    <property type="match status" value="1"/>
</dbReference>
<dbReference type="SUPFAM" id="SSF53850">
    <property type="entry name" value="Periplasmic binding protein-like II"/>
    <property type="match status" value="1"/>
</dbReference>
<evidence type="ECO:0000256" key="2">
    <source>
        <dbReference type="SAM" id="Phobius"/>
    </source>
</evidence>
<evidence type="ECO:0000313" key="4">
    <source>
        <dbReference type="Proteomes" id="UP000003330"/>
    </source>
</evidence>
<protein>
    <submittedName>
        <fullName evidence="3">ABC transporter, solute-binding protein</fullName>
    </submittedName>
</protein>
<organism evidence="3 4">
    <name type="scientific">Streptococcus ictaluri 707-05</name>
    <dbReference type="NCBI Taxonomy" id="764299"/>
    <lineage>
        <taxon>Bacteria</taxon>
        <taxon>Bacillati</taxon>
        <taxon>Bacillota</taxon>
        <taxon>Bacilli</taxon>
        <taxon>Lactobacillales</taxon>
        <taxon>Streptococcaceae</taxon>
        <taxon>Streptococcus</taxon>
    </lineage>
</organism>
<sequence length="349" mass="38945">MSQKIIKLILIFLSILLGIWLTYINVAKKKTSPSSKVRELVILSPNSQSILTGTIPAFEEKYHIKVRLVQGSTGQLMQSLERKHSPTQADLFFGGNYSQFESHRHLFDAYQSVNIKHLIADYVHPSEVATPYTINGSVLILNNELAKDLSIQGYDDLLQPELRGKIAFGDPNSSSSAFAQLTNMLLAKGDYKNPKAWDYVRALLQNINAIKSSSSADDYQSVADGKMIVGLTYEDPCVNLQKSGANISIVYPKEGTVFLPSSMALIKGSKSPKDAKKFIDFLLSLEVQNTFAQSTTNRPIRQDAQTSSDIKALDSIKTLTEDYDYVSKHKNAILAKYNQLRKELDEQKE</sequence>
<comment type="caution">
    <text evidence="3">The sequence shown here is derived from an EMBL/GenBank/DDBJ whole genome shotgun (WGS) entry which is preliminary data.</text>
</comment>
<dbReference type="GO" id="GO:0030976">
    <property type="term" value="F:thiamine pyrophosphate binding"/>
    <property type="evidence" value="ECO:0007669"/>
    <property type="project" value="TreeGrafter"/>
</dbReference>
<dbReference type="InterPro" id="IPR026045">
    <property type="entry name" value="Ferric-bd"/>
</dbReference>
<dbReference type="Proteomes" id="UP000003330">
    <property type="component" value="Unassembled WGS sequence"/>
</dbReference>
<dbReference type="PANTHER" id="PTHR30006:SF2">
    <property type="entry name" value="ABC TRANSPORTER SUBSTRATE-BINDING PROTEIN"/>
    <property type="match status" value="1"/>
</dbReference>
<dbReference type="InterPro" id="IPR006059">
    <property type="entry name" value="SBP"/>
</dbReference>
<dbReference type="STRING" id="764299.STRIC_1026"/>
<keyword evidence="2" id="KW-0472">Membrane</keyword>
<reference evidence="3 4" key="1">
    <citation type="journal article" date="2014" name="Int. J. Syst. Evol. Microbiol.">
        <title>Phylogenomics and the dynamic genome evolution of the genus Streptococcus.</title>
        <authorList>
            <consortium name="The Broad Institute Genome Sequencing Platform"/>
            <person name="Richards V.P."/>
            <person name="Palmer S.R."/>
            <person name="Pavinski Bitar P.D."/>
            <person name="Qin X."/>
            <person name="Weinstock G.M."/>
            <person name="Highlander S.K."/>
            <person name="Town C.D."/>
            <person name="Burne R.A."/>
            <person name="Stanhope M.J."/>
        </authorList>
    </citation>
    <scope>NUCLEOTIDE SEQUENCE [LARGE SCALE GENOMIC DNA]</scope>
    <source>
        <strain evidence="3 4">707-05</strain>
    </source>
</reference>
<feature type="transmembrane region" description="Helical" evidence="2">
    <location>
        <begin position="6"/>
        <end position="26"/>
    </location>
</feature>
<dbReference type="GO" id="GO:0015888">
    <property type="term" value="P:thiamine transport"/>
    <property type="evidence" value="ECO:0007669"/>
    <property type="project" value="TreeGrafter"/>
</dbReference>
<name>G5K2L4_9STRE</name>
<dbReference type="Pfam" id="PF13416">
    <property type="entry name" value="SBP_bac_8"/>
    <property type="match status" value="1"/>
</dbReference>
<dbReference type="RefSeq" id="WP_008089023.1">
    <property type="nucleotide sequence ID" value="NZ_AEUX02000006.1"/>
</dbReference>
<dbReference type="Gene3D" id="3.40.190.10">
    <property type="entry name" value="Periplasmic binding protein-like II"/>
    <property type="match status" value="2"/>
</dbReference>
<gene>
    <name evidence="3" type="ORF">STRIC_1026</name>
</gene>
<keyword evidence="2" id="KW-1133">Transmembrane helix</keyword>
<keyword evidence="2" id="KW-0812">Transmembrane</keyword>
<dbReference type="GO" id="GO:0030975">
    <property type="term" value="F:thiamine binding"/>
    <property type="evidence" value="ECO:0007669"/>
    <property type="project" value="TreeGrafter"/>
</dbReference>
<dbReference type="AlphaFoldDB" id="G5K2L4"/>
<evidence type="ECO:0000256" key="1">
    <source>
        <dbReference type="ARBA" id="ARBA00022729"/>
    </source>
</evidence>
<dbReference type="GO" id="GO:0030288">
    <property type="term" value="C:outer membrane-bounded periplasmic space"/>
    <property type="evidence" value="ECO:0007669"/>
    <property type="project" value="TreeGrafter"/>
</dbReference>
<evidence type="ECO:0000313" key="3">
    <source>
        <dbReference type="EMBL" id="EHI69576.1"/>
    </source>
</evidence>
<proteinExistence type="predicted"/>
<dbReference type="eggNOG" id="COG1840">
    <property type="taxonomic scope" value="Bacteria"/>
</dbReference>
<dbReference type="OrthoDB" id="9791045at2"/>
<accession>G5K2L4</accession>
<keyword evidence="1" id="KW-0732">Signal</keyword>
<dbReference type="PIRSF" id="PIRSF002825">
    <property type="entry name" value="CfbpA"/>
    <property type="match status" value="1"/>
</dbReference>